<dbReference type="Gene3D" id="3.40.50.12780">
    <property type="entry name" value="N-terminal domain of ligase-like"/>
    <property type="match status" value="1"/>
</dbReference>
<feature type="domain" description="AMP-binding enzyme C-terminal" evidence="3">
    <location>
        <begin position="415"/>
        <end position="460"/>
    </location>
</feature>
<dbReference type="InterPro" id="IPR020845">
    <property type="entry name" value="AMP-binding_CS"/>
</dbReference>
<evidence type="ECO:0000256" key="1">
    <source>
        <dbReference type="SAM" id="MobiDB-lite"/>
    </source>
</evidence>
<dbReference type="InterPro" id="IPR000873">
    <property type="entry name" value="AMP-dep_synth/lig_dom"/>
</dbReference>
<dbReference type="RefSeq" id="WP_425570341.1">
    <property type="nucleotide sequence ID" value="NZ_BAABDQ010000009.1"/>
</dbReference>
<dbReference type="EMBL" id="BAABDQ010000009">
    <property type="protein sequence ID" value="GAA3561044.1"/>
    <property type="molecule type" value="Genomic_DNA"/>
</dbReference>
<dbReference type="SUPFAM" id="SSF56801">
    <property type="entry name" value="Acetyl-CoA synthetase-like"/>
    <property type="match status" value="1"/>
</dbReference>
<keyword evidence="5" id="KW-1185">Reference proteome</keyword>
<dbReference type="Pfam" id="PF00501">
    <property type="entry name" value="AMP-binding"/>
    <property type="match status" value="1"/>
</dbReference>
<comment type="caution">
    <text evidence="4">The sequence shown here is derived from an EMBL/GenBank/DDBJ whole genome shotgun (WGS) entry which is preliminary data.</text>
</comment>
<dbReference type="Pfam" id="PF13193">
    <property type="entry name" value="AMP-binding_C"/>
    <property type="match status" value="1"/>
</dbReference>
<feature type="domain" description="AMP-dependent synthetase/ligase" evidence="2">
    <location>
        <begin position="8"/>
        <end position="365"/>
    </location>
</feature>
<gene>
    <name evidence="4" type="ORF">GCM10022419_047110</name>
</gene>
<dbReference type="InterPro" id="IPR025110">
    <property type="entry name" value="AMP-bd_C"/>
</dbReference>
<dbReference type="PROSITE" id="PS00455">
    <property type="entry name" value="AMP_BINDING"/>
    <property type="match status" value="1"/>
</dbReference>
<feature type="region of interest" description="Disordered" evidence="1">
    <location>
        <begin position="509"/>
        <end position="548"/>
    </location>
</feature>
<evidence type="ECO:0000313" key="5">
    <source>
        <dbReference type="Proteomes" id="UP001500630"/>
    </source>
</evidence>
<protein>
    <submittedName>
        <fullName evidence="4">Long-chain fatty acid--CoA ligase</fullName>
    </submittedName>
</protein>
<evidence type="ECO:0000259" key="2">
    <source>
        <dbReference type="Pfam" id="PF00501"/>
    </source>
</evidence>
<dbReference type="InterPro" id="IPR042099">
    <property type="entry name" value="ANL_N_sf"/>
</dbReference>
<accession>A0ABP6X629</accession>
<dbReference type="InterPro" id="IPR045851">
    <property type="entry name" value="AMP-bd_C_sf"/>
</dbReference>
<dbReference type="PANTHER" id="PTHR43767:SF12">
    <property type="entry name" value="AMP-DEPENDENT SYNTHETASE AND LIGASE"/>
    <property type="match status" value="1"/>
</dbReference>
<sequence length="548" mass="58932">MFNLAVILRESAKAAPGKPAIRHDGGAMSYAELDALSDSAAEGLAARGIQPGDAVGLQLPNIPEFVVAYFGILKAGAVVVPLNPLLKAREVAYCLGNSRARALITWPPAAEEAVKGAAEEGITEVFVVAGAENPFTGLLKPARARRPIVPREGSDTAAIVFTSGTTGVPKGAELTHLQLYMNADIPGRLFDVRPDDIVLTILPMFHVFGLSSILNVSVRFGCTLSLVPRFDATAALEAIERDRVTIFEGVPTMFVAVLEQPELDRYDTSSLRVAISGGAAIPAHVLDAFEERFGVTILEGYGLTETASTTTFNISADERRAYSVGKPIWGTETEIWDERGNRLPPGREHVGELVTRGFHVMKGYYGQPEASAEAMAGGWLHTGDLGYVDEDGFFFIVDRKKELIIRGGYNVYPREVEEILYNHPAVAEAAVVGVPDARLGEEVAAYVSLRPGRTVTEPELIPTAGIAWRATSIRATSRSAMRCPRRPTARSPSWSSPLPECFTPVHARTDKGPCASATYGTAARGPQAGRWSRDESHPLLAAEMRSSP</sequence>
<dbReference type="GO" id="GO:0016874">
    <property type="term" value="F:ligase activity"/>
    <property type="evidence" value="ECO:0007669"/>
    <property type="project" value="UniProtKB-KW"/>
</dbReference>
<reference evidence="5" key="1">
    <citation type="journal article" date="2019" name="Int. J. Syst. Evol. Microbiol.">
        <title>The Global Catalogue of Microorganisms (GCM) 10K type strain sequencing project: providing services to taxonomists for standard genome sequencing and annotation.</title>
        <authorList>
            <consortium name="The Broad Institute Genomics Platform"/>
            <consortium name="The Broad Institute Genome Sequencing Center for Infectious Disease"/>
            <person name="Wu L."/>
            <person name="Ma J."/>
        </authorList>
    </citation>
    <scope>NUCLEOTIDE SEQUENCE [LARGE SCALE GENOMIC DNA]</scope>
    <source>
        <strain evidence="5">JCM 17326</strain>
    </source>
</reference>
<name>A0ABP6X629_9ACTN</name>
<evidence type="ECO:0000313" key="4">
    <source>
        <dbReference type="EMBL" id="GAA3561044.1"/>
    </source>
</evidence>
<dbReference type="Proteomes" id="UP001500630">
    <property type="component" value="Unassembled WGS sequence"/>
</dbReference>
<keyword evidence="4" id="KW-0436">Ligase</keyword>
<organism evidence="4 5">
    <name type="scientific">Nonomuraea rosea</name>
    <dbReference type="NCBI Taxonomy" id="638574"/>
    <lineage>
        <taxon>Bacteria</taxon>
        <taxon>Bacillati</taxon>
        <taxon>Actinomycetota</taxon>
        <taxon>Actinomycetes</taxon>
        <taxon>Streptosporangiales</taxon>
        <taxon>Streptosporangiaceae</taxon>
        <taxon>Nonomuraea</taxon>
    </lineage>
</organism>
<dbReference type="Gene3D" id="3.30.300.30">
    <property type="match status" value="1"/>
</dbReference>
<proteinExistence type="predicted"/>
<evidence type="ECO:0000259" key="3">
    <source>
        <dbReference type="Pfam" id="PF13193"/>
    </source>
</evidence>
<dbReference type="PANTHER" id="PTHR43767">
    <property type="entry name" value="LONG-CHAIN-FATTY-ACID--COA LIGASE"/>
    <property type="match status" value="1"/>
</dbReference>
<dbReference type="InterPro" id="IPR050237">
    <property type="entry name" value="ATP-dep_AMP-bd_enzyme"/>
</dbReference>